<gene>
    <name evidence="1" type="ORF">I8J34_13095</name>
</gene>
<dbReference type="RefSeq" id="WP_214361983.1">
    <property type="nucleotide sequence ID" value="NZ_JAEKFT010000014.1"/>
</dbReference>
<dbReference type="Proteomes" id="UP000694660">
    <property type="component" value="Unassembled WGS sequence"/>
</dbReference>
<reference evidence="2" key="1">
    <citation type="journal article" date="2022" name="ISME J.">
        <title>Genetic and phylogenetic analysis of dissimilatory iodate-reducing bacteria identifies potential niches across the world's oceans.</title>
        <authorList>
            <person name="Reyes-Umana V."/>
            <person name="Henning Z."/>
            <person name="Lee K."/>
            <person name="Barnum T.P."/>
            <person name="Coates J.D."/>
        </authorList>
    </citation>
    <scope>NUCLEOTIDE SEQUENCE [LARGE SCALE GENOMIC DNA]</scope>
    <source>
        <strain evidence="2">IR12</strain>
    </source>
</reference>
<protein>
    <submittedName>
        <fullName evidence="1">Uncharacterized protein</fullName>
    </submittedName>
</protein>
<name>A0A944H966_DENI1</name>
<dbReference type="AlphaFoldDB" id="A0A944H966"/>
<comment type="caution">
    <text evidence="1">The sequence shown here is derived from an EMBL/GenBank/DDBJ whole genome shotgun (WGS) entry which is preliminary data.</text>
</comment>
<dbReference type="EMBL" id="JAEKFT010000014">
    <property type="protein sequence ID" value="MBT0962110.1"/>
    <property type="molecule type" value="Genomic_DNA"/>
</dbReference>
<keyword evidence="2" id="KW-1185">Reference proteome</keyword>
<accession>A0A944H966</accession>
<proteinExistence type="predicted"/>
<evidence type="ECO:0000313" key="1">
    <source>
        <dbReference type="EMBL" id="MBT0962110.1"/>
    </source>
</evidence>
<sequence length="183" mass="20780">MHKLDWQSAEEWLPHSYAPRFITETTSAETSRLVAGVPDGDSSVLLKLVECLTPPFFVLYVLHTPRGEGDPGRYQSPELDLDALQSFVSRFASFFAGDARFDLWVHSPRAKGTIVWDRHNLIYGYGPVECFGRALDSLGFSEGRPIIPSPHLHHYRKEFDEDAKTLLSAFSWQCSPLRPEDEQ</sequence>
<organism evidence="1 2">
    <name type="scientific">Denitromonas iodatirespirans</name>
    <dbReference type="NCBI Taxonomy" id="2795389"/>
    <lineage>
        <taxon>Bacteria</taxon>
        <taxon>Pseudomonadati</taxon>
        <taxon>Pseudomonadota</taxon>
        <taxon>Betaproteobacteria</taxon>
        <taxon>Rhodocyclales</taxon>
        <taxon>Zoogloeaceae</taxon>
        <taxon>Denitromonas</taxon>
    </lineage>
</organism>
<evidence type="ECO:0000313" key="2">
    <source>
        <dbReference type="Proteomes" id="UP000694660"/>
    </source>
</evidence>